<dbReference type="AlphaFoldDB" id="A0A494XPA3"/>
<dbReference type="Pfam" id="PF01070">
    <property type="entry name" value="FMN_dh"/>
    <property type="match status" value="1"/>
</dbReference>
<dbReference type="PROSITE" id="PS00557">
    <property type="entry name" value="FMN_HYDROXY_ACID_DH_1"/>
    <property type="match status" value="1"/>
</dbReference>
<comment type="caution">
    <text evidence="9">The sequence shown here is derived from an EMBL/GenBank/DDBJ whole genome shotgun (WGS) entry which is preliminary data.</text>
</comment>
<keyword evidence="2 7" id="KW-0285">Flavoprotein</keyword>
<gene>
    <name evidence="9" type="ORF">D7S89_02755</name>
</gene>
<feature type="binding site" evidence="7">
    <location>
        <position position="39"/>
    </location>
    <ligand>
        <name>glyoxylate</name>
        <dbReference type="ChEBI" id="CHEBI:36655"/>
    </ligand>
</feature>
<dbReference type="InterPro" id="IPR000262">
    <property type="entry name" value="FMN-dep_DH"/>
</dbReference>
<feature type="binding site" evidence="7">
    <location>
        <begin position="320"/>
        <end position="321"/>
    </location>
    <ligand>
        <name>FMN</name>
        <dbReference type="ChEBI" id="CHEBI:58210"/>
    </ligand>
</feature>
<sequence>MNDNLDGTPSDTADAPLEVLLDDYQALAKGRLPKAVFDYIEGWAGDGLTYRANRADFDRLSLLPLTMRDVSQPDLTATYLGRTSKLPLGFSPSAFHQLAHPSGEIASAQAAHAADIPMIVSAMSSFALEDIAARVQGGRLWLHVYLFKSREVTRELVARAEAAGFEAISVGLGCPALGKRPMNLRNRFTLPEGIRAANFALRSTTDFNNPISALAHAELDPSVTWRDIRSLCEATRLPVIGKGIMNARDVAPALDAGLAGLMVSNHGGRQLDGSLSTIRALADIVEAVSKRVPVFIDGGVRRGTDVLKALALGADAVFMGRPVLWALNAGGEQGVAGMVRLLADELRLGLQLSGCRSPAEARHEAQSLLRWAHGK</sequence>
<dbReference type="InterPro" id="IPR008259">
    <property type="entry name" value="FMN_hydac_DH_AS"/>
</dbReference>
<reference evidence="9 10" key="1">
    <citation type="submission" date="2018-10" db="EMBL/GenBank/DDBJ databases">
        <title>Paraburkholderia sp. 7MK8-2, isolated from soil.</title>
        <authorList>
            <person name="Gao Z.-H."/>
            <person name="Qiu L.-H."/>
        </authorList>
    </citation>
    <scope>NUCLEOTIDE SEQUENCE [LARGE SCALE GENOMIC DNA]</scope>
    <source>
        <strain evidence="9 10">7MK8-2</strain>
    </source>
</reference>
<keyword evidence="3 7" id="KW-0288">FMN</keyword>
<feature type="active site" description="Proton acceptor" evidence="6">
    <location>
        <position position="266"/>
    </location>
</feature>
<feature type="binding site" evidence="7">
    <location>
        <position position="121"/>
    </location>
    <ligand>
        <name>FMN</name>
        <dbReference type="ChEBI" id="CHEBI:58210"/>
    </ligand>
</feature>
<dbReference type="PIRSF" id="PIRSF000138">
    <property type="entry name" value="Al-hdrx_acd_dh"/>
    <property type="match status" value="1"/>
</dbReference>
<evidence type="ECO:0000256" key="4">
    <source>
        <dbReference type="ARBA" id="ARBA00023002"/>
    </source>
</evidence>
<feature type="binding site" evidence="7">
    <location>
        <position position="180"/>
    </location>
    <ligand>
        <name>glyoxylate</name>
        <dbReference type="ChEBI" id="CHEBI:36655"/>
    </ligand>
</feature>
<dbReference type="RefSeq" id="WP_121275363.1">
    <property type="nucleotide sequence ID" value="NZ_RBZV01000001.1"/>
</dbReference>
<evidence type="ECO:0000256" key="5">
    <source>
        <dbReference type="ARBA" id="ARBA00024042"/>
    </source>
</evidence>
<feature type="binding site" evidence="7">
    <location>
        <position position="264"/>
    </location>
    <ligand>
        <name>FMN</name>
        <dbReference type="ChEBI" id="CHEBI:58210"/>
    </ligand>
</feature>
<dbReference type="OrthoDB" id="9770452at2"/>
<dbReference type="GO" id="GO:0016614">
    <property type="term" value="F:oxidoreductase activity, acting on CH-OH group of donors"/>
    <property type="evidence" value="ECO:0007669"/>
    <property type="project" value="UniProtKB-ARBA"/>
</dbReference>
<feature type="binding site" evidence="7">
    <location>
        <position position="266"/>
    </location>
    <ligand>
        <name>glyoxylate</name>
        <dbReference type="ChEBI" id="CHEBI:36655"/>
    </ligand>
</feature>
<dbReference type="InterPro" id="IPR012133">
    <property type="entry name" value="Alpha-hydoxy_acid_DH_FMN"/>
</dbReference>
<feature type="binding site" evidence="7">
    <location>
        <position position="145"/>
    </location>
    <ligand>
        <name>glyoxylate</name>
        <dbReference type="ChEBI" id="CHEBI:36655"/>
    </ligand>
</feature>
<dbReference type="EMBL" id="RBZV01000001">
    <property type="protein sequence ID" value="RKP52458.1"/>
    <property type="molecule type" value="Genomic_DNA"/>
</dbReference>
<feature type="binding site" evidence="7">
    <location>
        <position position="242"/>
    </location>
    <ligand>
        <name>FMN</name>
        <dbReference type="ChEBI" id="CHEBI:58210"/>
    </ligand>
</feature>
<comment type="cofactor">
    <cofactor evidence="1">
        <name>FMN</name>
        <dbReference type="ChEBI" id="CHEBI:58210"/>
    </cofactor>
</comment>
<keyword evidence="10" id="KW-1185">Reference proteome</keyword>
<dbReference type="GO" id="GO:0010181">
    <property type="term" value="F:FMN binding"/>
    <property type="evidence" value="ECO:0007669"/>
    <property type="project" value="InterPro"/>
</dbReference>
<evidence type="ECO:0000313" key="10">
    <source>
        <dbReference type="Proteomes" id="UP000280434"/>
    </source>
</evidence>
<dbReference type="Gene3D" id="3.20.20.70">
    <property type="entry name" value="Aldolase class I"/>
    <property type="match status" value="1"/>
</dbReference>
<evidence type="ECO:0000256" key="3">
    <source>
        <dbReference type="ARBA" id="ARBA00022643"/>
    </source>
</evidence>
<keyword evidence="4" id="KW-0560">Oxidoreductase</keyword>
<evidence type="ECO:0000256" key="6">
    <source>
        <dbReference type="PIRSR" id="PIRSR000138-1"/>
    </source>
</evidence>
<feature type="binding site" evidence="7">
    <location>
        <begin position="92"/>
        <end position="94"/>
    </location>
    <ligand>
        <name>FMN</name>
        <dbReference type="ChEBI" id="CHEBI:58210"/>
    </ligand>
</feature>
<dbReference type="FunFam" id="3.20.20.70:FF:000029">
    <property type="entry name" value="L-lactate dehydrogenase"/>
    <property type="match status" value="1"/>
</dbReference>
<dbReference type="PANTHER" id="PTHR10578">
    <property type="entry name" value="S -2-HYDROXY-ACID OXIDASE-RELATED"/>
    <property type="match status" value="1"/>
</dbReference>
<evidence type="ECO:0000259" key="8">
    <source>
        <dbReference type="PROSITE" id="PS51349"/>
    </source>
</evidence>
<feature type="domain" description="FMN hydroxy acid dehydrogenase" evidence="8">
    <location>
        <begin position="13"/>
        <end position="371"/>
    </location>
</feature>
<evidence type="ECO:0000256" key="1">
    <source>
        <dbReference type="ARBA" id="ARBA00001917"/>
    </source>
</evidence>
<dbReference type="InterPro" id="IPR037396">
    <property type="entry name" value="FMN_HAD"/>
</dbReference>
<proteinExistence type="inferred from homology"/>
<evidence type="ECO:0000256" key="7">
    <source>
        <dbReference type="PIRSR" id="PIRSR000138-2"/>
    </source>
</evidence>
<dbReference type="InterPro" id="IPR013785">
    <property type="entry name" value="Aldolase_TIM"/>
</dbReference>
<dbReference type="Proteomes" id="UP000280434">
    <property type="component" value="Unassembled WGS sequence"/>
</dbReference>
<protein>
    <submittedName>
        <fullName evidence="9">Alpha-hydroxy-acid oxidizing protein</fullName>
    </submittedName>
</protein>
<name>A0A494XPA3_9BURK</name>
<feature type="binding site" evidence="7">
    <location>
        <position position="269"/>
    </location>
    <ligand>
        <name>glyoxylate</name>
        <dbReference type="ChEBI" id="CHEBI:36655"/>
    </ligand>
</feature>
<dbReference type="CDD" id="cd02809">
    <property type="entry name" value="alpha_hydroxyacid_oxid_FMN"/>
    <property type="match status" value="1"/>
</dbReference>
<evidence type="ECO:0000313" key="9">
    <source>
        <dbReference type="EMBL" id="RKP52458.1"/>
    </source>
</evidence>
<dbReference type="PANTHER" id="PTHR10578:SF149">
    <property type="entry name" value="2-HYDROXYACID OXIDASE 2"/>
    <property type="match status" value="1"/>
</dbReference>
<organism evidence="9 10">
    <name type="scientific">Trinickia fusca</name>
    <dbReference type="NCBI Taxonomy" id="2419777"/>
    <lineage>
        <taxon>Bacteria</taxon>
        <taxon>Pseudomonadati</taxon>
        <taxon>Pseudomonadota</taxon>
        <taxon>Betaproteobacteria</taxon>
        <taxon>Burkholderiales</taxon>
        <taxon>Burkholderiaceae</taxon>
        <taxon>Trinickia</taxon>
    </lineage>
</organism>
<accession>A0A494XPA3</accession>
<dbReference type="PROSITE" id="PS51349">
    <property type="entry name" value="FMN_HYDROXY_ACID_DH_2"/>
    <property type="match status" value="1"/>
</dbReference>
<dbReference type="SUPFAM" id="SSF51395">
    <property type="entry name" value="FMN-linked oxidoreductases"/>
    <property type="match status" value="1"/>
</dbReference>
<feature type="binding site" evidence="7">
    <location>
        <begin position="297"/>
        <end position="301"/>
    </location>
    <ligand>
        <name>FMN</name>
        <dbReference type="ChEBI" id="CHEBI:58210"/>
    </ligand>
</feature>
<comment type="similarity">
    <text evidence="5">Belongs to the FMN-dependent alpha-hydroxy acid dehydrogenase family.</text>
</comment>
<evidence type="ECO:0000256" key="2">
    <source>
        <dbReference type="ARBA" id="ARBA00022630"/>
    </source>
</evidence>